<evidence type="ECO:0000256" key="3">
    <source>
        <dbReference type="ARBA" id="ARBA00023134"/>
    </source>
</evidence>
<reference evidence="6" key="2">
    <citation type="journal article" date="2023" name="Plants (Basel)">
        <title>Annotation of the Turnera subulata (Passifloraceae) Draft Genome Reveals the S-Locus Evolved after the Divergence of Turneroideae from Passifloroideae in a Stepwise Manner.</title>
        <authorList>
            <person name="Henning P.M."/>
            <person name="Roalson E.H."/>
            <person name="Mir W."/>
            <person name="McCubbin A.G."/>
            <person name="Shore J.S."/>
        </authorList>
    </citation>
    <scope>NUCLEOTIDE SEQUENCE</scope>
    <source>
        <strain evidence="6">F60SS</strain>
    </source>
</reference>
<proteinExistence type="inferred from homology"/>
<dbReference type="SUPFAM" id="SSF52540">
    <property type="entry name" value="P-loop containing nucleoside triphosphate hydrolases"/>
    <property type="match status" value="1"/>
</dbReference>
<keyword evidence="2" id="KW-0547">Nucleotide-binding</keyword>
<dbReference type="OrthoDB" id="1749233at2759"/>
<organism evidence="6 7">
    <name type="scientific">Turnera subulata</name>
    <dbReference type="NCBI Taxonomy" id="218843"/>
    <lineage>
        <taxon>Eukaryota</taxon>
        <taxon>Viridiplantae</taxon>
        <taxon>Streptophyta</taxon>
        <taxon>Embryophyta</taxon>
        <taxon>Tracheophyta</taxon>
        <taxon>Spermatophyta</taxon>
        <taxon>Magnoliopsida</taxon>
        <taxon>eudicotyledons</taxon>
        <taxon>Gunneridae</taxon>
        <taxon>Pentapetalae</taxon>
        <taxon>rosids</taxon>
        <taxon>fabids</taxon>
        <taxon>Malpighiales</taxon>
        <taxon>Passifloraceae</taxon>
        <taxon>Turnera</taxon>
    </lineage>
</organism>
<dbReference type="InterPro" id="IPR045058">
    <property type="entry name" value="GIMA/IAN/Toc"/>
</dbReference>
<evidence type="ECO:0000256" key="4">
    <source>
        <dbReference type="SAM" id="MobiDB-lite"/>
    </source>
</evidence>
<dbReference type="AlphaFoldDB" id="A0A9Q0GCN0"/>
<comment type="caution">
    <text evidence="6">The sequence shown here is derived from an EMBL/GenBank/DDBJ whole genome shotgun (WGS) entry which is preliminary data.</text>
</comment>
<dbReference type="InterPro" id="IPR027417">
    <property type="entry name" value="P-loop_NTPase"/>
</dbReference>
<comment type="similarity">
    <text evidence="1">Belongs to the TRAFAC class TrmE-Era-EngA-EngB-Septin-like GTPase superfamily. AIG1/Toc34/Toc159-like paraseptin GTPase family. IAN subfamily.</text>
</comment>
<protein>
    <recommendedName>
        <fullName evidence="5">AIG1-type G domain-containing protein</fullName>
    </recommendedName>
</protein>
<dbReference type="Proteomes" id="UP001141552">
    <property type="component" value="Unassembled WGS sequence"/>
</dbReference>
<dbReference type="FunFam" id="3.40.50.300:FF:000840">
    <property type="entry name" value="Immune-associated nucleotide-binding protein 9"/>
    <property type="match status" value="1"/>
</dbReference>
<dbReference type="GO" id="GO:0005525">
    <property type="term" value="F:GTP binding"/>
    <property type="evidence" value="ECO:0007669"/>
    <property type="project" value="UniProtKB-KW"/>
</dbReference>
<feature type="region of interest" description="Disordered" evidence="4">
    <location>
        <begin position="23"/>
        <end position="54"/>
    </location>
</feature>
<gene>
    <name evidence="6" type="ORF">Tsubulata_014326</name>
</gene>
<dbReference type="CDD" id="cd01852">
    <property type="entry name" value="AIG1"/>
    <property type="match status" value="1"/>
</dbReference>
<dbReference type="Pfam" id="PF04548">
    <property type="entry name" value="AIG1"/>
    <property type="match status" value="1"/>
</dbReference>
<name>A0A9Q0GCN0_9ROSI</name>
<evidence type="ECO:0000256" key="2">
    <source>
        <dbReference type="ARBA" id="ARBA00022741"/>
    </source>
</evidence>
<keyword evidence="7" id="KW-1185">Reference proteome</keyword>
<reference evidence="6" key="1">
    <citation type="submission" date="2022-02" db="EMBL/GenBank/DDBJ databases">
        <authorList>
            <person name="Henning P.M."/>
            <person name="McCubbin A.G."/>
            <person name="Shore J.S."/>
        </authorList>
    </citation>
    <scope>NUCLEOTIDE SEQUENCE</scope>
    <source>
        <strain evidence="6">F60SS</strain>
        <tissue evidence="6">Leaves</tissue>
    </source>
</reference>
<dbReference type="PANTHER" id="PTHR10903:SF184">
    <property type="entry name" value="GTP-BINDING PROTEIN A"/>
    <property type="match status" value="1"/>
</dbReference>
<feature type="domain" description="AIG1-type G" evidence="5">
    <location>
        <begin position="4"/>
        <end position="223"/>
    </location>
</feature>
<dbReference type="Gene3D" id="3.40.50.300">
    <property type="entry name" value="P-loop containing nucleotide triphosphate hydrolases"/>
    <property type="match status" value="1"/>
</dbReference>
<sequence length="268" mass="30053">MLNKEVRNIVIVGKTGNGKSSTGNSILGLVSPKKNAPSLPNEGFRTGTGPSGVTRTSQMKQAMINGQIINVIDTPGLFDSDMMPDQASEEIVKCMQMAKEGIHAFIGVVSTWNRFTEEEANAFRVLKRLFGDKSLDYMIIVFTVESNEFESIKDFEEEYLSNAPKILKEIVEQSKHRIVLFDNLTKDEETKKKQRMDLLGLVNQVVAKNNGQPYTNEYFTRIQESEAKLYYEPEPIQALALAAPKTPAKVKNAMKKEAKETLIDIKNE</sequence>
<dbReference type="InterPro" id="IPR006703">
    <property type="entry name" value="G_AIG1"/>
</dbReference>
<evidence type="ECO:0000313" key="7">
    <source>
        <dbReference type="Proteomes" id="UP001141552"/>
    </source>
</evidence>
<dbReference type="EMBL" id="JAKUCV010001180">
    <property type="protein sequence ID" value="KAJ4847392.1"/>
    <property type="molecule type" value="Genomic_DNA"/>
</dbReference>
<accession>A0A9Q0GCN0</accession>
<evidence type="ECO:0000256" key="1">
    <source>
        <dbReference type="ARBA" id="ARBA00008535"/>
    </source>
</evidence>
<feature type="non-terminal residue" evidence="6">
    <location>
        <position position="268"/>
    </location>
</feature>
<dbReference type="PROSITE" id="PS51720">
    <property type="entry name" value="G_AIG1"/>
    <property type="match status" value="1"/>
</dbReference>
<evidence type="ECO:0000259" key="5">
    <source>
        <dbReference type="PROSITE" id="PS51720"/>
    </source>
</evidence>
<dbReference type="PANTHER" id="PTHR10903">
    <property type="entry name" value="GTPASE, IMAP FAMILY MEMBER-RELATED"/>
    <property type="match status" value="1"/>
</dbReference>
<evidence type="ECO:0000313" key="6">
    <source>
        <dbReference type="EMBL" id="KAJ4847392.1"/>
    </source>
</evidence>
<keyword evidence="3" id="KW-0342">GTP-binding</keyword>